<sequence length="130" mass="14658">MLQKLVRKKLREVSKYFGSSLTEESDRGHFWSPPQKGTPNCTLCSCAIEYCPAAKLRYAHPHSQGSNLQYKQIRGMGLSLLGFLLPVLLMMQLLAASAPREFLRNMIGEDMAEAFVSFMVCNTLLILLFI</sequence>
<reference evidence="2 3" key="1">
    <citation type="submission" date="2019-05" db="EMBL/GenBank/DDBJ databases">
        <title>Another draft genome of Portunus trituberculatus and its Hox gene families provides insights of decapod evolution.</title>
        <authorList>
            <person name="Jeong J.-H."/>
            <person name="Song I."/>
            <person name="Kim S."/>
            <person name="Choi T."/>
            <person name="Kim D."/>
            <person name="Ryu S."/>
            <person name="Kim W."/>
        </authorList>
    </citation>
    <scope>NUCLEOTIDE SEQUENCE [LARGE SCALE GENOMIC DNA]</scope>
    <source>
        <tissue evidence="2">Muscle</tissue>
    </source>
</reference>
<dbReference type="EMBL" id="VSRR010025790">
    <property type="protein sequence ID" value="MPC67118.1"/>
    <property type="molecule type" value="Genomic_DNA"/>
</dbReference>
<accession>A0A5B7HDZ2</accession>
<keyword evidence="1" id="KW-0472">Membrane</keyword>
<comment type="caution">
    <text evidence="2">The sequence shown here is derived from an EMBL/GenBank/DDBJ whole genome shotgun (WGS) entry which is preliminary data.</text>
</comment>
<feature type="transmembrane region" description="Helical" evidence="1">
    <location>
        <begin position="78"/>
        <end position="99"/>
    </location>
</feature>
<evidence type="ECO:0000256" key="1">
    <source>
        <dbReference type="SAM" id="Phobius"/>
    </source>
</evidence>
<evidence type="ECO:0000313" key="2">
    <source>
        <dbReference type="EMBL" id="MPC67118.1"/>
    </source>
</evidence>
<protein>
    <submittedName>
        <fullName evidence="2">Uncharacterized protein</fullName>
    </submittedName>
</protein>
<feature type="transmembrane region" description="Helical" evidence="1">
    <location>
        <begin position="111"/>
        <end position="129"/>
    </location>
</feature>
<evidence type="ECO:0000313" key="3">
    <source>
        <dbReference type="Proteomes" id="UP000324222"/>
    </source>
</evidence>
<dbReference type="Proteomes" id="UP000324222">
    <property type="component" value="Unassembled WGS sequence"/>
</dbReference>
<gene>
    <name evidence="2" type="ORF">E2C01_061284</name>
</gene>
<proteinExistence type="predicted"/>
<keyword evidence="1" id="KW-0812">Transmembrane</keyword>
<name>A0A5B7HDZ2_PORTR</name>
<dbReference type="AlphaFoldDB" id="A0A5B7HDZ2"/>
<keyword evidence="1" id="KW-1133">Transmembrane helix</keyword>
<keyword evidence="3" id="KW-1185">Reference proteome</keyword>
<organism evidence="2 3">
    <name type="scientific">Portunus trituberculatus</name>
    <name type="common">Swimming crab</name>
    <name type="synonym">Neptunus trituberculatus</name>
    <dbReference type="NCBI Taxonomy" id="210409"/>
    <lineage>
        <taxon>Eukaryota</taxon>
        <taxon>Metazoa</taxon>
        <taxon>Ecdysozoa</taxon>
        <taxon>Arthropoda</taxon>
        <taxon>Crustacea</taxon>
        <taxon>Multicrustacea</taxon>
        <taxon>Malacostraca</taxon>
        <taxon>Eumalacostraca</taxon>
        <taxon>Eucarida</taxon>
        <taxon>Decapoda</taxon>
        <taxon>Pleocyemata</taxon>
        <taxon>Brachyura</taxon>
        <taxon>Eubrachyura</taxon>
        <taxon>Portunoidea</taxon>
        <taxon>Portunidae</taxon>
        <taxon>Portuninae</taxon>
        <taxon>Portunus</taxon>
    </lineage>
</organism>